<name>A0ABM7S7G1_9FLAO</name>
<dbReference type="Pfam" id="PF19777">
    <property type="entry name" value="DUF6263"/>
    <property type="match status" value="1"/>
</dbReference>
<keyword evidence="2" id="KW-1185">Reference proteome</keyword>
<gene>
    <name evidence="1" type="ORF">KK2020170_14310</name>
</gene>
<dbReference type="Proteomes" id="UP000825258">
    <property type="component" value="Chromosome"/>
</dbReference>
<evidence type="ECO:0000313" key="2">
    <source>
        <dbReference type="Proteomes" id="UP000825258"/>
    </source>
</evidence>
<dbReference type="EMBL" id="AP024749">
    <property type="protein sequence ID" value="BCY28563.1"/>
    <property type="molecule type" value="Genomic_DNA"/>
</dbReference>
<sequence length="299" mass="34376">MKLKILILSVIFFTSCKEKYSYELNLTNGKTYRQKTIVDMDIEQEINGQEVDIRTRNAFEILYKVVKKTDSSMILRAQLISIYLKIDNPAQTIIFSTTDNDTTNVFNKIFKNMMNKDFTMEVAKNGEVLRVAKFENIFSKVFDNLPNISEPQKQSILVNLKQYYGEEAFKNMQLFGNNFYPKKEVALKDKWKSNNLLTNNELSLKSSTEMTLKKHKSKYAIITFDGNINTISKEDNVNPITLNGTTEGAYKIIPKTGWLKEATIYQNLKGYTETPINYGSSSVIKSPVKIYTKITVIGY</sequence>
<protein>
    <recommendedName>
        <fullName evidence="3">Lipoprotein</fullName>
    </recommendedName>
</protein>
<evidence type="ECO:0000313" key="1">
    <source>
        <dbReference type="EMBL" id="BCY28563.1"/>
    </source>
</evidence>
<dbReference type="PROSITE" id="PS51257">
    <property type="entry name" value="PROKAR_LIPOPROTEIN"/>
    <property type="match status" value="1"/>
</dbReference>
<proteinExistence type="predicted"/>
<evidence type="ECO:0008006" key="3">
    <source>
        <dbReference type="Google" id="ProtNLM"/>
    </source>
</evidence>
<dbReference type="InterPro" id="IPR046230">
    <property type="entry name" value="DUF6263"/>
</dbReference>
<dbReference type="RefSeq" id="WP_221257684.1">
    <property type="nucleotide sequence ID" value="NZ_AP024749.1"/>
</dbReference>
<accession>A0ABM7S7G1</accession>
<reference evidence="1 2" key="1">
    <citation type="submission" date="2021-06" db="EMBL/GenBank/DDBJ databases">
        <title>Whole genome sequences of Flavobacterium sp. KK2020170 and assembly.</title>
        <authorList>
            <person name="Kitahara K."/>
            <person name="Miyoshi S."/>
            <person name="Uesaka K."/>
        </authorList>
    </citation>
    <scope>NUCLEOTIDE SEQUENCE [LARGE SCALE GENOMIC DNA]</scope>
    <source>
        <strain evidence="1 2">KK2020170</strain>
    </source>
</reference>
<organism evidence="1 2">
    <name type="scientific">Flavobacterium okayamense</name>
    <dbReference type="NCBI Taxonomy" id="2830782"/>
    <lineage>
        <taxon>Bacteria</taxon>
        <taxon>Pseudomonadati</taxon>
        <taxon>Bacteroidota</taxon>
        <taxon>Flavobacteriia</taxon>
        <taxon>Flavobacteriales</taxon>
        <taxon>Flavobacteriaceae</taxon>
        <taxon>Flavobacterium</taxon>
    </lineage>
</organism>